<dbReference type="STRING" id="551996.SAMN05192573_12166"/>
<evidence type="ECO:0000313" key="6">
    <source>
        <dbReference type="Proteomes" id="UP000199705"/>
    </source>
</evidence>
<dbReference type="GO" id="GO:0043565">
    <property type="term" value="F:sequence-specific DNA binding"/>
    <property type="evidence" value="ECO:0007669"/>
    <property type="project" value="InterPro"/>
</dbReference>
<dbReference type="InterPro" id="IPR018060">
    <property type="entry name" value="HTH_AraC"/>
</dbReference>
<dbReference type="PRINTS" id="PR00032">
    <property type="entry name" value="HTHARAC"/>
</dbReference>
<evidence type="ECO:0000256" key="1">
    <source>
        <dbReference type="ARBA" id="ARBA00023015"/>
    </source>
</evidence>
<sequence length="327" mass="37621">MKEIALLIHEDINLSTISGVLDMVRHTNRFLVESGKTEAFSVMLVGEKINNNLLYFPAQFTGFKTIDEIKDIDLVIAPAFYGPPDLVMRKNKNLIDFIRDMYNKGAEVASLCFGSYFLAEAGVLNGKPCTTHWVAVDDMKRRYPDVNILPDMVTTDKDGTYTSGGAFSSMNLILYLIEKYCGRDTGIWASKMFSLDIDRTSQAHFKVFEGQHQHEDQEIMRSQLFIENNYHLPISVEEIAGQTNMSKRNFIRRFKSATQNTPMEYLQKVKIESVKKGLEKTNFNISELMYKVGYNDLKTFRKIFKRITGLTPQDYRSKYCRRAVLEN</sequence>
<protein>
    <submittedName>
        <fullName evidence="5">Transcriptional regulator GlxA family, contains an amidase domain and an AraC-type DNA-binding HTH domain</fullName>
    </submittedName>
</protein>
<accession>A0A1G8KTB2</accession>
<dbReference type="Pfam" id="PF12833">
    <property type="entry name" value="HTH_18"/>
    <property type="match status" value="1"/>
</dbReference>
<dbReference type="InterPro" id="IPR029062">
    <property type="entry name" value="Class_I_gatase-like"/>
</dbReference>
<dbReference type="Proteomes" id="UP000199705">
    <property type="component" value="Unassembled WGS sequence"/>
</dbReference>
<dbReference type="Pfam" id="PF01965">
    <property type="entry name" value="DJ-1_PfpI"/>
    <property type="match status" value="1"/>
</dbReference>
<dbReference type="Gene3D" id="3.40.50.880">
    <property type="match status" value="1"/>
</dbReference>
<proteinExistence type="predicted"/>
<dbReference type="SUPFAM" id="SSF52317">
    <property type="entry name" value="Class I glutamine amidotransferase-like"/>
    <property type="match status" value="1"/>
</dbReference>
<reference evidence="6" key="1">
    <citation type="submission" date="2016-10" db="EMBL/GenBank/DDBJ databases">
        <authorList>
            <person name="Varghese N."/>
            <person name="Submissions S."/>
        </authorList>
    </citation>
    <scope>NUCLEOTIDE SEQUENCE [LARGE SCALE GENOMIC DNA]</scope>
    <source>
        <strain evidence="6">Gh-67</strain>
    </source>
</reference>
<dbReference type="PANTHER" id="PTHR43130:SF3">
    <property type="entry name" value="HTH-TYPE TRANSCRIPTIONAL REGULATOR RV1931C"/>
    <property type="match status" value="1"/>
</dbReference>
<dbReference type="AlphaFoldDB" id="A0A1G8KTB2"/>
<name>A0A1G8KTB2_9SPHI</name>
<dbReference type="PROSITE" id="PS01124">
    <property type="entry name" value="HTH_ARAC_FAMILY_2"/>
    <property type="match status" value="1"/>
</dbReference>
<gene>
    <name evidence="5" type="ORF">SAMN05192573_12166</name>
</gene>
<dbReference type="InterPro" id="IPR002818">
    <property type="entry name" value="DJ-1/PfpI"/>
</dbReference>
<dbReference type="InterPro" id="IPR052158">
    <property type="entry name" value="INH-QAR"/>
</dbReference>
<dbReference type="InterPro" id="IPR020449">
    <property type="entry name" value="Tscrpt_reg_AraC-type_HTH"/>
</dbReference>
<dbReference type="SMART" id="SM00342">
    <property type="entry name" value="HTH_ARAC"/>
    <property type="match status" value="1"/>
</dbReference>
<keyword evidence="3" id="KW-0804">Transcription</keyword>
<evidence type="ECO:0000259" key="4">
    <source>
        <dbReference type="PROSITE" id="PS01124"/>
    </source>
</evidence>
<dbReference type="Gene3D" id="1.10.10.60">
    <property type="entry name" value="Homeodomain-like"/>
    <property type="match status" value="2"/>
</dbReference>
<evidence type="ECO:0000256" key="2">
    <source>
        <dbReference type="ARBA" id="ARBA00023125"/>
    </source>
</evidence>
<evidence type="ECO:0000313" key="5">
    <source>
        <dbReference type="EMBL" id="SDI46603.1"/>
    </source>
</evidence>
<keyword evidence="1" id="KW-0805">Transcription regulation</keyword>
<evidence type="ECO:0000256" key="3">
    <source>
        <dbReference type="ARBA" id="ARBA00023163"/>
    </source>
</evidence>
<dbReference type="RefSeq" id="WP_091175091.1">
    <property type="nucleotide sequence ID" value="NZ_FNCG01000021.1"/>
</dbReference>
<feature type="domain" description="HTH araC/xylS-type" evidence="4">
    <location>
        <begin position="220"/>
        <end position="318"/>
    </location>
</feature>
<dbReference type="InterPro" id="IPR009057">
    <property type="entry name" value="Homeodomain-like_sf"/>
</dbReference>
<dbReference type="EMBL" id="FNCG01000021">
    <property type="protein sequence ID" value="SDI46603.1"/>
    <property type="molecule type" value="Genomic_DNA"/>
</dbReference>
<dbReference type="PANTHER" id="PTHR43130">
    <property type="entry name" value="ARAC-FAMILY TRANSCRIPTIONAL REGULATOR"/>
    <property type="match status" value="1"/>
</dbReference>
<dbReference type="GO" id="GO:0003700">
    <property type="term" value="F:DNA-binding transcription factor activity"/>
    <property type="evidence" value="ECO:0007669"/>
    <property type="project" value="InterPro"/>
</dbReference>
<keyword evidence="2 5" id="KW-0238">DNA-binding</keyword>
<dbReference type="SUPFAM" id="SSF46689">
    <property type="entry name" value="Homeodomain-like"/>
    <property type="match status" value="2"/>
</dbReference>
<keyword evidence="6" id="KW-1185">Reference proteome</keyword>
<organism evidence="5 6">
    <name type="scientific">Mucilaginibacter gossypii</name>
    <dbReference type="NCBI Taxonomy" id="551996"/>
    <lineage>
        <taxon>Bacteria</taxon>
        <taxon>Pseudomonadati</taxon>
        <taxon>Bacteroidota</taxon>
        <taxon>Sphingobacteriia</taxon>
        <taxon>Sphingobacteriales</taxon>
        <taxon>Sphingobacteriaceae</taxon>
        <taxon>Mucilaginibacter</taxon>
    </lineage>
</organism>